<proteinExistence type="predicted"/>
<dbReference type="PROSITE" id="PS51782">
    <property type="entry name" value="LYSM"/>
    <property type="match status" value="2"/>
</dbReference>
<dbReference type="InterPro" id="IPR017853">
    <property type="entry name" value="GH"/>
</dbReference>
<protein>
    <submittedName>
        <fullName evidence="5">LysM peptidoglycan-binding domain-containing protein</fullName>
    </submittedName>
</protein>
<dbReference type="CDD" id="cd02874">
    <property type="entry name" value="GH18_CFLE_spore_hydrolase"/>
    <property type="match status" value="1"/>
</dbReference>
<evidence type="ECO:0000313" key="5">
    <source>
        <dbReference type="EMBL" id="MTV50432.1"/>
    </source>
</evidence>
<evidence type="ECO:0000256" key="2">
    <source>
        <dbReference type="ARBA" id="ARBA00023295"/>
    </source>
</evidence>
<evidence type="ECO:0000256" key="1">
    <source>
        <dbReference type="ARBA" id="ARBA00022801"/>
    </source>
</evidence>
<dbReference type="GO" id="GO:0005975">
    <property type="term" value="P:carbohydrate metabolic process"/>
    <property type="evidence" value="ECO:0007669"/>
    <property type="project" value="InterPro"/>
</dbReference>
<evidence type="ECO:0000259" key="3">
    <source>
        <dbReference type="PROSITE" id="PS51782"/>
    </source>
</evidence>
<keyword evidence="6" id="KW-1185">Reference proteome</keyword>
<dbReference type="PANTHER" id="PTHR46066">
    <property type="entry name" value="CHITINASE DOMAIN-CONTAINING PROTEIN 1 FAMILY MEMBER"/>
    <property type="match status" value="1"/>
</dbReference>
<dbReference type="Pfam" id="PF00704">
    <property type="entry name" value="Glyco_hydro_18"/>
    <property type="match status" value="1"/>
</dbReference>
<dbReference type="Gene3D" id="3.10.350.10">
    <property type="entry name" value="LysM domain"/>
    <property type="match status" value="2"/>
</dbReference>
<dbReference type="Proteomes" id="UP000430670">
    <property type="component" value="Unassembled WGS sequence"/>
</dbReference>
<dbReference type="InterPro" id="IPR036779">
    <property type="entry name" value="LysM_dom_sf"/>
</dbReference>
<name>A0A6I3SPK0_HELMO</name>
<dbReference type="PANTHER" id="PTHR46066:SF2">
    <property type="entry name" value="CHITINASE DOMAIN-CONTAINING PROTEIN 1"/>
    <property type="match status" value="1"/>
</dbReference>
<dbReference type="OrthoDB" id="9769314at2"/>
<dbReference type="Pfam" id="PF01476">
    <property type="entry name" value="LysM"/>
    <property type="match status" value="2"/>
</dbReference>
<dbReference type="Gene3D" id="3.10.50.10">
    <property type="match status" value="1"/>
</dbReference>
<dbReference type="PROSITE" id="PS51910">
    <property type="entry name" value="GH18_2"/>
    <property type="match status" value="1"/>
</dbReference>
<evidence type="ECO:0000259" key="4">
    <source>
        <dbReference type="PROSITE" id="PS51910"/>
    </source>
</evidence>
<accession>A0A6I3SPK0</accession>
<dbReference type="GO" id="GO:0070492">
    <property type="term" value="F:oligosaccharide binding"/>
    <property type="evidence" value="ECO:0007669"/>
    <property type="project" value="TreeGrafter"/>
</dbReference>
<gene>
    <name evidence="5" type="ORF">GJ688_15840</name>
</gene>
<sequence>MLPVLSHRRRSIPVNLARSQEPGLSKSWGQPRNATNTCFQNKSPTKREYPMDFSAFITDFFVWQGSIFKGNIFLIGNPQSDLPPYTEANVCHGGGPLLIHTVGPGENLYAISRRYGVSIDDTQRANLLPNPGQLIIGQSIVIPITAQSHTVRPGDTLFTLSQRYGVTPEALAQANNIPVTAPLIPGTVLRIPQRERTPIEVNAYLEIMGERGRQITRDVGFFLTYMSFFSYQVRANGDLVPINDQTVINEALNQRVAPLMVITNFAEGTFSSEIARAVFTDQTAQNRLFDNIESTLRTKGYRGLNIDFEYIFPEDRELYNQFLRRVVARFRPQGYLLCTAVAPKTSGTQTGTLYEAHDYPVHGQLMDFVILMTYEWGWSGGPPLAVAPVPQVRQVLDYATTVIPANKIMMGMPLYGYDWVLPYVPGGQWARSISPQEAIRLALRYNAAIQYDPRSQAPFFNYYDEQGREHIVWFEDARSAQAKFDLVKAYNLRGVSYWVLGGDFPQNWILLADNFTIRKIV</sequence>
<evidence type="ECO:0000313" key="6">
    <source>
        <dbReference type="Proteomes" id="UP000430670"/>
    </source>
</evidence>
<reference evidence="5 6" key="1">
    <citation type="submission" date="2019-11" db="EMBL/GenBank/DDBJ databases">
        <title>Whole-genome sequence of a the green, strictly anaerobic photosynthetic bacterium Heliobacillus mobilis DSM 6151.</title>
        <authorList>
            <person name="Kyndt J.A."/>
            <person name="Meyer T.E."/>
        </authorList>
    </citation>
    <scope>NUCLEOTIDE SEQUENCE [LARGE SCALE GENOMIC DNA]</scope>
    <source>
        <strain evidence="5 6">DSM 6151</strain>
    </source>
</reference>
<dbReference type="InterPro" id="IPR041704">
    <property type="entry name" value="CFLE_GH18"/>
</dbReference>
<keyword evidence="2" id="KW-0326">Glycosidase</keyword>
<dbReference type="SMART" id="SM00636">
    <property type="entry name" value="Glyco_18"/>
    <property type="match status" value="1"/>
</dbReference>
<dbReference type="SMART" id="SM00257">
    <property type="entry name" value="LysM"/>
    <property type="match status" value="2"/>
</dbReference>
<dbReference type="InterPro" id="IPR018392">
    <property type="entry name" value="LysM"/>
</dbReference>
<comment type="caution">
    <text evidence="5">The sequence shown here is derived from an EMBL/GenBank/DDBJ whole genome shotgun (WGS) entry which is preliminary data.</text>
</comment>
<dbReference type="CDD" id="cd00118">
    <property type="entry name" value="LysM"/>
    <property type="match status" value="2"/>
</dbReference>
<dbReference type="SUPFAM" id="SSF54106">
    <property type="entry name" value="LysM domain"/>
    <property type="match status" value="2"/>
</dbReference>
<dbReference type="InterPro" id="IPR001223">
    <property type="entry name" value="Glyco_hydro18_cat"/>
</dbReference>
<dbReference type="AlphaFoldDB" id="A0A6I3SPK0"/>
<dbReference type="InterPro" id="IPR011583">
    <property type="entry name" value="Chitinase_II/V-like_cat"/>
</dbReference>
<dbReference type="GO" id="GO:0012505">
    <property type="term" value="C:endomembrane system"/>
    <property type="evidence" value="ECO:0007669"/>
    <property type="project" value="TreeGrafter"/>
</dbReference>
<feature type="domain" description="LysM" evidence="3">
    <location>
        <begin position="98"/>
        <end position="142"/>
    </location>
</feature>
<dbReference type="GO" id="GO:0016798">
    <property type="term" value="F:hydrolase activity, acting on glycosyl bonds"/>
    <property type="evidence" value="ECO:0007669"/>
    <property type="project" value="UniProtKB-KW"/>
</dbReference>
<dbReference type="InterPro" id="IPR029070">
    <property type="entry name" value="Chitinase_insertion_sf"/>
</dbReference>
<dbReference type="SUPFAM" id="SSF51445">
    <property type="entry name" value="(Trans)glycosidases"/>
    <property type="match status" value="1"/>
</dbReference>
<feature type="domain" description="LysM" evidence="3">
    <location>
        <begin position="147"/>
        <end position="191"/>
    </location>
</feature>
<feature type="domain" description="GH18" evidence="4">
    <location>
        <begin position="199"/>
        <end position="521"/>
    </location>
</feature>
<dbReference type="Gene3D" id="3.20.20.80">
    <property type="entry name" value="Glycosidases"/>
    <property type="match status" value="1"/>
</dbReference>
<keyword evidence="1" id="KW-0378">Hydrolase</keyword>
<organism evidence="5 6">
    <name type="scientific">Heliobacterium mobile</name>
    <name type="common">Heliobacillus mobilis</name>
    <dbReference type="NCBI Taxonomy" id="28064"/>
    <lineage>
        <taxon>Bacteria</taxon>
        <taxon>Bacillati</taxon>
        <taxon>Bacillota</taxon>
        <taxon>Clostridia</taxon>
        <taxon>Eubacteriales</taxon>
        <taxon>Heliobacteriaceae</taxon>
        <taxon>Heliobacterium</taxon>
    </lineage>
</organism>
<dbReference type="EMBL" id="WNKU01000025">
    <property type="protein sequence ID" value="MTV50432.1"/>
    <property type="molecule type" value="Genomic_DNA"/>
</dbReference>
<dbReference type="GO" id="GO:0008061">
    <property type="term" value="F:chitin binding"/>
    <property type="evidence" value="ECO:0007669"/>
    <property type="project" value="InterPro"/>
</dbReference>